<keyword evidence="6" id="KW-1185">Reference proteome</keyword>
<feature type="domain" description="SHSP" evidence="4">
    <location>
        <begin position="138"/>
        <end position="247"/>
    </location>
</feature>
<evidence type="ECO:0000259" key="4">
    <source>
        <dbReference type="PROSITE" id="PS01031"/>
    </source>
</evidence>
<dbReference type="GeneTree" id="ENSGT00940000161100"/>
<evidence type="ECO:0000256" key="3">
    <source>
        <dbReference type="SAM" id="SignalP"/>
    </source>
</evidence>
<dbReference type="AlphaFoldDB" id="A0A8C5QVN6"/>
<evidence type="ECO:0000256" key="1">
    <source>
        <dbReference type="PROSITE-ProRule" id="PRU00285"/>
    </source>
</evidence>
<dbReference type="Pfam" id="PF00525">
    <property type="entry name" value="Crystallin"/>
    <property type="match status" value="1"/>
</dbReference>
<dbReference type="PRINTS" id="PR00299">
    <property type="entry name" value="ACRYSTALLIN"/>
</dbReference>
<dbReference type="GO" id="GO:0005737">
    <property type="term" value="C:cytoplasm"/>
    <property type="evidence" value="ECO:0007669"/>
    <property type="project" value="TreeGrafter"/>
</dbReference>
<dbReference type="CDD" id="cd06478">
    <property type="entry name" value="ACD_HspB4-5-6"/>
    <property type="match status" value="1"/>
</dbReference>
<feature type="chain" id="PRO_5034843985" description="SHSP domain-containing protein" evidence="3">
    <location>
        <begin position="18"/>
        <end position="249"/>
    </location>
</feature>
<dbReference type="Pfam" id="PF00011">
    <property type="entry name" value="HSP20"/>
    <property type="match status" value="1"/>
</dbReference>
<dbReference type="PANTHER" id="PTHR45640:SF36">
    <property type="entry name" value="HEAT SHOCK PROTEIN BETA-6"/>
    <property type="match status" value="1"/>
</dbReference>
<sequence>MEYPLCFCSVSFSLSLCVYFCLPPPRIFPFRAGRVCPVLVLSVLGGCGGGVPKDAGFYIKGPGAGNTRSLSGIRTVFLSHRVSLAMDITVHHPWMRRPVMTPPFFPSRILGQRFGEGVLESELFPSMPISPYYCPSPSILQQSEAGLSEVKLDKDQFSVLLDVKHFAPEELNVKVMGDYVEVHAKHEERQDEHGFISREFHRRYKVPATVNPAALTSALSADGLLSILAPVTANTKPEERSVPITRKDK</sequence>
<reference evidence="5" key="1">
    <citation type="submission" date="2025-08" db="UniProtKB">
        <authorList>
            <consortium name="Ensembl"/>
        </authorList>
    </citation>
    <scope>IDENTIFICATION</scope>
</reference>
<dbReference type="InterPro" id="IPR003090">
    <property type="entry name" value="Alpha-crystallin_N"/>
</dbReference>
<comment type="similarity">
    <text evidence="1 2">Belongs to the small heat shock protein (HSP20) family.</text>
</comment>
<dbReference type="InterPro" id="IPR001436">
    <property type="entry name" value="Alpha-crystallin/sHSP_animal"/>
</dbReference>
<feature type="signal peptide" evidence="3">
    <location>
        <begin position="1"/>
        <end position="17"/>
    </location>
</feature>
<dbReference type="GO" id="GO:0005634">
    <property type="term" value="C:nucleus"/>
    <property type="evidence" value="ECO:0007669"/>
    <property type="project" value="TreeGrafter"/>
</dbReference>
<evidence type="ECO:0000313" key="5">
    <source>
        <dbReference type="Ensembl" id="ENSLLEP00000042262.1"/>
    </source>
</evidence>
<dbReference type="Proteomes" id="UP000694569">
    <property type="component" value="Unplaced"/>
</dbReference>
<dbReference type="PANTHER" id="PTHR45640">
    <property type="entry name" value="HEAT SHOCK PROTEIN HSP-12.2-RELATED"/>
    <property type="match status" value="1"/>
</dbReference>
<dbReference type="SUPFAM" id="SSF49764">
    <property type="entry name" value="HSP20-like chaperones"/>
    <property type="match status" value="1"/>
</dbReference>
<evidence type="ECO:0000256" key="2">
    <source>
        <dbReference type="RuleBase" id="RU003616"/>
    </source>
</evidence>
<evidence type="ECO:0000313" key="6">
    <source>
        <dbReference type="Proteomes" id="UP000694569"/>
    </source>
</evidence>
<protein>
    <recommendedName>
        <fullName evidence="4">SHSP domain-containing protein</fullName>
    </recommendedName>
</protein>
<organism evidence="5 6">
    <name type="scientific">Leptobrachium leishanense</name>
    <name type="common">Leishan spiny toad</name>
    <dbReference type="NCBI Taxonomy" id="445787"/>
    <lineage>
        <taxon>Eukaryota</taxon>
        <taxon>Metazoa</taxon>
        <taxon>Chordata</taxon>
        <taxon>Craniata</taxon>
        <taxon>Vertebrata</taxon>
        <taxon>Euteleostomi</taxon>
        <taxon>Amphibia</taxon>
        <taxon>Batrachia</taxon>
        <taxon>Anura</taxon>
        <taxon>Pelobatoidea</taxon>
        <taxon>Megophryidae</taxon>
        <taxon>Leptobrachium</taxon>
    </lineage>
</organism>
<accession>A0A8C5QVN6</accession>
<dbReference type="GO" id="GO:0051082">
    <property type="term" value="F:unfolded protein binding"/>
    <property type="evidence" value="ECO:0007669"/>
    <property type="project" value="TreeGrafter"/>
</dbReference>
<dbReference type="GO" id="GO:0009408">
    <property type="term" value="P:response to heat"/>
    <property type="evidence" value="ECO:0007669"/>
    <property type="project" value="TreeGrafter"/>
</dbReference>
<dbReference type="InterPro" id="IPR002068">
    <property type="entry name" value="A-crystallin/Hsp20_dom"/>
</dbReference>
<dbReference type="GO" id="GO:0005212">
    <property type="term" value="F:structural constituent of eye lens"/>
    <property type="evidence" value="ECO:0007669"/>
    <property type="project" value="InterPro"/>
</dbReference>
<dbReference type="PROSITE" id="PS01031">
    <property type="entry name" value="SHSP"/>
    <property type="match status" value="1"/>
</dbReference>
<dbReference type="InterPro" id="IPR008978">
    <property type="entry name" value="HSP20-like_chaperone"/>
</dbReference>
<dbReference type="GO" id="GO:0043066">
    <property type="term" value="P:negative regulation of apoptotic process"/>
    <property type="evidence" value="ECO:0007669"/>
    <property type="project" value="TreeGrafter"/>
</dbReference>
<dbReference type="GO" id="GO:0042026">
    <property type="term" value="P:protein refolding"/>
    <property type="evidence" value="ECO:0007669"/>
    <property type="project" value="TreeGrafter"/>
</dbReference>
<name>A0A8C5QVN6_9ANUR</name>
<dbReference type="Ensembl" id="ENSLLET00000043952.1">
    <property type="protein sequence ID" value="ENSLLEP00000042262.1"/>
    <property type="gene ID" value="ENSLLEG00000026897.1"/>
</dbReference>
<keyword evidence="3" id="KW-0732">Signal</keyword>
<proteinExistence type="inferred from homology"/>
<reference evidence="5" key="2">
    <citation type="submission" date="2025-09" db="UniProtKB">
        <authorList>
            <consortium name="Ensembl"/>
        </authorList>
    </citation>
    <scope>IDENTIFICATION</scope>
</reference>
<dbReference type="Gene3D" id="2.60.40.790">
    <property type="match status" value="1"/>
</dbReference>
<dbReference type="OrthoDB" id="1431247at2759"/>